<dbReference type="Gene3D" id="1.20.1090.10">
    <property type="entry name" value="Dehydroquinate synthase-like - alpha domain"/>
    <property type="match status" value="1"/>
</dbReference>
<dbReference type="PANTHER" id="PTHR11496:SF102">
    <property type="entry name" value="ALCOHOL DEHYDROGENASE 4"/>
    <property type="match status" value="1"/>
</dbReference>
<dbReference type="PROSITE" id="PS00913">
    <property type="entry name" value="ADH_IRON_1"/>
    <property type="match status" value="1"/>
</dbReference>
<keyword evidence="3" id="KW-0520">NAD</keyword>
<dbReference type="SUPFAM" id="SSF56796">
    <property type="entry name" value="Dehydroquinate synthase-like"/>
    <property type="match status" value="1"/>
</dbReference>
<name>A0A0H3J842_CLOPA</name>
<keyword evidence="9" id="KW-1185">Reference proteome</keyword>
<dbReference type="GO" id="GO:0046872">
    <property type="term" value="F:metal ion binding"/>
    <property type="evidence" value="ECO:0007669"/>
    <property type="project" value="InterPro"/>
</dbReference>
<dbReference type="InterPro" id="IPR001670">
    <property type="entry name" value="ADH_Fe/GldA"/>
</dbReference>
<dbReference type="RefSeq" id="WP_003444543.1">
    <property type="nucleotide sequence ID" value="NZ_ANZB01000005.1"/>
</dbReference>
<dbReference type="InterPro" id="IPR039697">
    <property type="entry name" value="Alcohol_dehydrogenase_Fe"/>
</dbReference>
<evidence type="ECO:0000313" key="7">
    <source>
        <dbReference type="EMBL" id="KRU12814.1"/>
    </source>
</evidence>
<feature type="domain" description="Alcohol dehydrogenase iron-type/glycerol dehydrogenase GldA" evidence="4">
    <location>
        <begin position="8"/>
        <end position="174"/>
    </location>
</feature>
<reference evidence="7 8" key="3">
    <citation type="journal article" name="Genome Announc.">
        <title>Improved Draft Genome Sequence of Clostridium pasteurianum Strain ATCC 6013 (DSM 525) Using a Hybrid Next-Generation Sequencing Approach.</title>
        <authorList>
            <person name="Pyne M.E."/>
            <person name="Utturkar S."/>
            <person name="Brown S.D."/>
            <person name="Moo-Young M."/>
            <person name="Chung D.A."/>
            <person name="Chou C.P."/>
        </authorList>
    </citation>
    <scope>NUCLEOTIDE SEQUENCE [LARGE SCALE GENOMIC DNA]</scope>
    <source>
        <strain evidence="7 8">ATCC 6013</strain>
    </source>
</reference>
<evidence type="ECO:0000313" key="8">
    <source>
        <dbReference type="Proteomes" id="UP000028042"/>
    </source>
</evidence>
<dbReference type="PANTHER" id="PTHR11496">
    <property type="entry name" value="ALCOHOL DEHYDROGENASE"/>
    <property type="match status" value="1"/>
</dbReference>
<dbReference type="Proteomes" id="UP000028042">
    <property type="component" value="Unassembled WGS sequence"/>
</dbReference>
<dbReference type="Proteomes" id="UP000030905">
    <property type="component" value="Chromosome"/>
</dbReference>
<keyword evidence="2 6" id="KW-0560">Oxidoreductase</keyword>
<reference evidence="6 9" key="1">
    <citation type="journal article" date="2015" name="Genome Announc.">
        <title>Complete Genome Sequence of the Nitrogen-Fixing and Solvent-Producing Clostridium pasteurianum DSM 525.</title>
        <authorList>
            <person name="Poehlein A."/>
            <person name="Grosse-Honebrink A."/>
            <person name="Zhang Y."/>
            <person name="Minton N.P."/>
            <person name="Daniel R."/>
        </authorList>
    </citation>
    <scope>NUCLEOTIDE SEQUENCE [LARGE SCALE GENOMIC DNA]</scope>
    <source>
        <strain evidence="6">DSM 525</strain>
        <strain evidence="9">DSM 525 / ATCC 6013</strain>
    </source>
</reference>
<accession>A0A0H3J842</accession>
<dbReference type="CDD" id="cd08194">
    <property type="entry name" value="Fe-ADH-like"/>
    <property type="match status" value="1"/>
</dbReference>
<dbReference type="Gene3D" id="3.40.50.1970">
    <property type="match status" value="1"/>
</dbReference>
<reference evidence="7" key="2">
    <citation type="submission" date="2015-10" db="EMBL/GenBank/DDBJ databases">
        <title>Improved Draft Genome Sequence of Clostridium pasteurianum Strain ATCC 6013 (DSM 525) Using a Hybrid Next-Generation Sequencing Approach.</title>
        <authorList>
            <person name="Pyne M.E."/>
            <person name="Utturkar S.M."/>
            <person name="Brown S.D."/>
            <person name="Moo-Young M."/>
            <person name="Chung D.A."/>
            <person name="Chou P.C."/>
        </authorList>
    </citation>
    <scope>NUCLEOTIDE SEQUENCE</scope>
    <source>
        <strain evidence="7">ATCC 6013</strain>
    </source>
</reference>
<dbReference type="FunFam" id="1.20.1090.10:FF:000001">
    <property type="entry name" value="Aldehyde-alcohol dehydrogenase"/>
    <property type="match status" value="1"/>
</dbReference>
<evidence type="ECO:0000313" key="6">
    <source>
        <dbReference type="EMBL" id="AJA51178.1"/>
    </source>
</evidence>
<dbReference type="PATRIC" id="fig|1262449.3.peg.1875"/>
<dbReference type="KEGG" id="cpat:CLPA_c10900"/>
<evidence type="ECO:0000259" key="4">
    <source>
        <dbReference type="Pfam" id="PF00465"/>
    </source>
</evidence>
<sequence>MANLFVIPKYIFTGKDALNLASDNIKKLGKKALIVTDDMMVKLGSVKRLTDLLDSISVNYEIYSKVNSEPTDKMVSEGIEIYKNDNCNFLIAVGGGSPIDTMKAIGAMITNTGKITDYLGKVIPNDPPPLVTIPTTAGTGSEATQFTIIADTEKNIKMLLKGPNLMSTIAIVDPVFTSTAPPKVTAATGIDALTHAIESYTSRKAQPMSNIFALSAVKRIFKNLLRAYKNGDDMTARTELSIAALEAGIAFNNASVTIVHGMSRPIGALYHVPHGLSNAMLLSECLKFALLGAPEKFCDLASEIGGYKEGMSYIQAGKVFVGEVEKLCKSLDIQTLEEFGVNKGLFFKNLDKMTEDALASGSPQNTMRIPSSEDIKDIYKALWK</sequence>
<dbReference type="GO" id="GO:0004022">
    <property type="term" value="F:alcohol dehydrogenase (NAD+) activity"/>
    <property type="evidence" value="ECO:0007669"/>
    <property type="project" value="UniProtKB-EC"/>
</dbReference>
<proteinExistence type="inferred from homology"/>
<evidence type="ECO:0000313" key="9">
    <source>
        <dbReference type="Proteomes" id="UP000030905"/>
    </source>
</evidence>
<dbReference type="InterPro" id="IPR056798">
    <property type="entry name" value="ADH_Fe_C"/>
</dbReference>
<comment type="similarity">
    <text evidence="1">Belongs to the iron-containing alcohol dehydrogenase family.</text>
</comment>
<feature type="domain" description="Fe-containing alcohol dehydrogenase-like C-terminal" evidence="5">
    <location>
        <begin position="185"/>
        <end position="382"/>
    </location>
</feature>
<dbReference type="EMBL" id="CP009268">
    <property type="protein sequence ID" value="AJA51178.1"/>
    <property type="molecule type" value="Genomic_DNA"/>
</dbReference>
<dbReference type="GeneID" id="93073284"/>
<dbReference type="InterPro" id="IPR018211">
    <property type="entry name" value="ADH_Fe_CS"/>
</dbReference>
<protein>
    <submittedName>
        <fullName evidence="6">Alcohol dehydrogenase</fullName>
        <ecNumber evidence="6">1.1.1.1</ecNumber>
    </submittedName>
</protein>
<dbReference type="FunFam" id="3.40.50.1970:FF:000003">
    <property type="entry name" value="Alcohol dehydrogenase, iron-containing"/>
    <property type="match status" value="1"/>
</dbReference>
<dbReference type="eggNOG" id="COG1454">
    <property type="taxonomic scope" value="Bacteria"/>
</dbReference>
<evidence type="ECO:0000256" key="3">
    <source>
        <dbReference type="ARBA" id="ARBA00023027"/>
    </source>
</evidence>
<evidence type="ECO:0000259" key="5">
    <source>
        <dbReference type="Pfam" id="PF25137"/>
    </source>
</evidence>
<dbReference type="EC" id="1.1.1.1" evidence="6"/>
<dbReference type="Pfam" id="PF25137">
    <property type="entry name" value="ADH_Fe_C"/>
    <property type="match status" value="1"/>
</dbReference>
<dbReference type="EMBL" id="JPGY02000001">
    <property type="protein sequence ID" value="KRU12814.1"/>
    <property type="molecule type" value="Genomic_DNA"/>
</dbReference>
<evidence type="ECO:0000256" key="2">
    <source>
        <dbReference type="ARBA" id="ARBA00023002"/>
    </source>
</evidence>
<dbReference type="KEGG" id="cpae:CPAST_c10900"/>
<organism evidence="6 9">
    <name type="scientific">Clostridium pasteurianum DSM 525 = ATCC 6013</name>
    <dbReference type="NCBI Taxonomy" id="1262449"/>
    <lineage>
        <taxon>Bacteria</taxon>
        <taxon>Bacillati</taxon>
        <taxon>Bacillota</taxon>
        <taxon>Clostridia</taxon>
        <taxon>Eubacteriales</taxon>
        <taxon>Clostridiaceae</taxon>
        <taxon>Clostridium</taxon>
    </lineage>
</organism>
<evidence type="ECO:0000256" key="1">
    <source>
        <dbReference type="ARBA" id="ARBA00007358"/>
    </source>
</evidence>
<dbReference type="AlphaFoldDB" id="A0A0H3J842"/>
<dbReference type="Pfam" id="PF00465">
    <property type="entry name" value="Fe-ADH"/>
    <property type="match status" value="1"/>
</dbReference>
<gene>
    <name evidence="6" type="primary">gbsB</name>
    <name evidence="6" type="ORF">CLPA_c10900</name>
    <name evidence="7" type="ORF">CP6013_02062</name>
</gene>